<evidence type="ECO:0000256" key="1">
    <source>
        <dbReference type="SAM" id="Coils"/>
    </source>
</evidence>
<dbReference type="EMBL" id="PFMD01000041">
    <property type="protein sequence ID" value="PIY96632.1"/>
    <property type="molecule type" value="Genomic_DNA"/>
</dbReference>
<name>A0A2M7RJ78_9BACT</name>
<organism evidence="2 3">
    <name type="scientific">Candidatus Kerfeldbacteria bacterium CG_4_10_14_0_8_um_filter_42_10</name>
    <dbReference type="NCBI Taxonomy" id="2014248"/>
    <lineage>
        <taxon>Bacteria</taxon>
        <taxon>Candidatus Kerfeldiibacteriota</taxon>
    </lineage>
</organism>
<dbReference type="AlphaFoldDB" id="A0A2M7RJ78"/>
<comment type="caution">
    <text evidence="2">The sequence shown here is derived from an EMBL/GenBank/DDBJ whole genome shotgun (WGS) entry which is preliminary data.</text>
</comment>
<dbReference type="Proteomes" id="UP000230779">
    <property type="component" value="Unassembled WGS sequence"/>
</dbReference>
<protein>
    <recommendedName>
        <fullName evidence="4">Septum formation initiator</fullName>
    </recommendedName>
</protein>
<feature type="coiled-coil region" evidence="1">
    <location>
        <begin position="53"/>
        <end position="80"/>
    </location>
</feature>
<sequence>MILLKIKKSKMPSNKYNQKFNFNKILHSRLFLAIGVAVLILVSVALSKEVVRRYAVNREINQLKKDVGDLEKRNAELADLIQYINTEDFQEKEARTKLGLAKPGEKVIVIPDIPEQQTVEGTNNLPANLEEMSNPQRWWNYFFSQ</sequence>
<reference evidence="2 3" key="1">
    <citation type="submission" date="2017-09" db="EMBL/GenBank/DDBJ databases">
        <title>Depth-based differentiation of microbial function through sediment-hosted aquifers and enrichment of novel symbionts in the deep terrestrial subsurface.</title>
        <authorList>
            <person name="Probst A.J."/>
            <person name="Ladd B."/>
            <person name="Jarett J.K."/>
            <person name="Geller-Mcgrath D.E."/>
            <person name="Sieber C.M."/>
            <person name="Emerson J.B."/>
            <person name="Anantharaman K."/>
            <person name="Thomas B.C."/>
            <person name="Malmstrom R."/>
            <person name="Stieglmeier M."/>
            <person name="Klingl A."/>
            <person name="Woyke T."/>
            <person name="Ryan C.M."/>
            <person name="Banfield J.F."/>
        </authorList>
    </citation>
    <scope>NUCLEOTIDE SEQUENCE [LARGE SCALE GENOMIC DNA]</scope>
    <source>
        <strain evidence="2">CG_4_10_14_0_8_um_filter_42_10</strain>
    </source>
</reference>
<accession>A0A2M7RJ78</accession>
<keyword evidence="1" id="KW-0175">Coiled coil</keyword>
<dbReference type="Pfam" id="PF04977">
    <property type="entry name" value="DivIC"/>
    <property type="match status" value="1"/>
</dbReference>
<evidence type="ECO:0008006" key="4">
    <source>
        <dbReference type="Google" id="ProtNLM"/>
    </source>
</evidence>
<evidence type="ECO:0000313" key="2">
    <source>
        <dbReference type="EMBL" id="PIY96632.1"/>
    </source>
</evidence>
<proteinExistence type="predicted"/>
<dbReference type="InterPro" id="IPR007060">
    <property type="entry name" value="FtsL/DivIC"/>
</dbReference>
<gene>
    <name evidence="2" type="ORF">COY66_03815</name>
</gene>
<evidence type="ECO:0000313" key="3">
    <source>
        <dbReference type="Proteomes" id="UP000230779"/>
    </source>
</evidence>